<dbReference type="InterPro" id="IPR036397">
    <property type="entry name" value="RNaseH_sf"/>
</dbReference>
<dbReference type="PANTHER" id="PTHR42648:SF21">
    <property type="entry name" value="CYSTEINE-RICH RLK (RECEPTOR-LIKE PROTEIN KINASE) 8"/>
    <property type="match status" value="1"/>
</dbReference>
<dbReference type="PANTHER" id="PTHR42648">
    <property type="entry name" value="TRANSPOSASE, PUTATIVE-RELATED"/>
    <property type="match status" value="1"/>
</dbReference>
<dbReference type="AlphaFoldDB" id="A0A6L2P204"/>
<proteinExistence type="predicted"/>
<dbReference type="InterPro" id="IPR012337">
    <property type="entry name" value="RNaseH-like_sf"/>
</dbReference>
<name>A0A6L2P204_TANCI</name>
<gene>
    <name evidence="2" type="ORF">Tci_063290</name>
</gene>
<dbReference type="EMBL" id="BKCJ010010379">
    <property type="protein sequence ID" value="GEU91312.1"/>
    <property type="molecule type" value="Genomic_DNA"/>
</dbReference>
<feature type="non-terminal residue" evidence="2">
    <location>
        <position position="382"/>
    </location>
</feature>
<organism evidence="2">
    <name type="scientific">Tanacetum cinerariifolium</name>
    <name type="common">Dalmatian daisy</name>
    <name type="synonym">Chrysanthemum cinerariifolium</name>
    <dbReference type="NCBI Taxonomy" id="118510"/>
    <lineage>
        <taxon>Eukaryota</taxon>
        <taxon>Viridiplantae</taxon>
        <taxon>Streptophyta</taxon>
        <taxon>Embryophyta</taxon>
        <taxon>Tracheophyta</taxon>
        <taxon>Spermatophyta</taxon>
        <taxon>Magnoliopsida</taxon>
        <taxon>eudicotyledons</taxon>
        <taxon>Gunneridae</taxon>
        <taxon>Pentapetalae</taxon>
        <taxon>asterids</taxon>
        <taxon>campanulids</taxon>
        <taxon>Asterales</taxon>
        <taxon>Asteraceae</taxon>
        <taxon>Asteroideae</taxon>
        <taxon>Anthemideae</taxon>
        <taxon>Anthemidinae</taxon>
        <taxon>Tanacetum</taxon>
    </lineage>
</organism>
<evidence type="ECO:0000256" key="1">
    <source>
        <dbReference type="SAM" id="MobiDB-lite"/>
    </source>
</evidence>
<comment type="caution">
    <text evidence="2">The sequence shown here is derived from an EMBL/GenBank/DDBJ whole genome shotgun (WGS) entry which is preliminary data.</text>
</comment>
<dbReference type="SUPFAM" id="SSF53098">
    <property type="entry name" value="Ribonuclease H-like"/>
    <property type="match status" value="1"/>
</dbReference>
<dbReference type="InterPro" id="IPR039537">
    <property type="entry name" value="Retrotran_Ty1/copia-like"/>
</dbReference>
<evidence type="ECO:0000313" key="2">
    <source>
        <dbReference type="EMBL" id="GEU91312.1"/>
    </source>
</evidence>
<reference evidence="2" key="1">
    <citation type="journal article" date="2019" name="Sci. Rep.">
        <title>Draft genome of Tanacetum cinerariifolium, the natural source of mosquito coil.</title>
        <authorList>
            <person name="Yamashiro T."/>
            <person name="Shiraishi A."/>
            <person name="Satake H."/>
            <person name="Nakayama K."/>
        </authorList>
    </citation>
    <scope>NUCLEOTIDE SEQUENCE</scope>
</reference>
<sequence length="382" mass="42406">MIPDIKERISRRAEFCLVTGFACGKVVFPKYLDDGIPPFVRRLFPDKLKKLEKSKSGLEEAAKGKAAHPGDKSVKDSVTIGHLGELVPDKATKGKAAQPSNKGDKVSVTIIDLGELVQKDAKWKKLSFDDFLGTIFLGGEYYWEEFHNKLRDLKGKSSDTPSASNTFDPLNQKLESKIVELEFQVLRAWVFKNTSESMNNTLGMSVTPHADKPKLSDVTPHSKKLHASIPSHSVPQPREFNVVKHRNVIALRMFKINPSQTSRVDLVPNKQSSASIRTNLITNSQRHVTLKENVSSDTVSASSTGKKQKSLTSTQTCSKFKAAASSASYGLCGPMRVVSINGKRYVLVIVDDYTRYTWVHFLRTKDETPEPPRVVPPIEAAL</sequence>
<protein>
    <submittedName>
        <fullName evidence="2">Gag-Pol polyprotein</fullName>
    </submittedName>
</protein>
<feature type="region of interest" description="Disordered" evidence="1">
    <location>
        <begin position="294"/>
        <end position="313"/>
    </location>
</feature>
<dbReference type="GO" id="GO:0003676">
    <property type="term" value="F:nucleic acid binding"/>
    <property type="evidence" value="ECO:0007669"/>
    <property type="project" value="InterPro"/>
</dbReference>
<accession>A0A6L2P204</accession>
<dbReference type="Gene3D" id="3.30.420.10">
    <property type="entry name" value="Ribonuclease H-like superfamily/Ribonuclease H"/>
    <property type="match status" value="1"/>
</dbReference>